<dbReference type="Proteomes" id="UP000502508">
    <property type="component" value="Chromosome"/>
</dbReference>
<sequence>MTAMIPTAHHGPWTEEEYLALGEDNDRIELFDGDLHVTASPSPWHQRVCRKLATSLEEGAEDRGLHVHWAVNLRLKPSRIVIPDLAITTVIDFDERVVPGSSAVLVCEVTSPSNAATDKVLKMHYYAEAGIPWYLIVEHNTFALRLFRLQGGTYVERHTAEPGEVLRLIEPVTAEIRPESLLPPR</sequence>
<accession>A0A6F8Y1A2</accession>
<dbReference type="SUPFAM" id="SSF52980">
    <property type="entry name" value="Restriction endonuclease-like"/>
    <property type="match status" value="1"/>
</dbReference>
<dbReference type="KEGG" id="pfla:Pflav_062940"/>
<organism evidence="2 3">
    <name type="scientific">Phytohabitans flavus</name>
    <dbReference type="NCBI Taxonomy" id="1076124"/>
    <lineage>
        <taxon>Bacteria</taxon>
        <taxon>Bacillati</taxon>
        <taxon>Actinomycetota</taxon>
        <taxon>Actinomycetes</taxon>
        <taxon>Micromonosporales</taxon>
        <taxon>Micromonosporaceae</taxon>
    </lineage>
</organism>
<dbReference type="InterPro" id="IPR012296">
    <property type="entry name" value="Nuclease_put_TT1808"/>
</dbReference>
<dbReference type="PANTHER" id="PTHR35400:SF3">
    <property type="entry name" value="SLL1072 PROTEIN"/>
    <property type="match status" value="1"/>
</dbReference>
<gene>
    <name evidence="2" type="ORF">Pflav_062940</name>
</gene>
<reference evidence="2 3" key="2">
    <citation type="submission" date="2020-03" db="EMBL/GenBank/DDBJ databases">
        <authorList>
            <person name="Ichikawa N."/>
            <person name="Kimura A."/>
            <person name="Kitahashi Y."/>
            <person name="Uohara A."/>
        </authorList>
    </citation>
    <scope>NUCLEOTIDE SEQUENCE [LARGE SCALE GENOMIC DNA]</scope>
    <source>
        <strain evidence="2 3">NBRC 107702</strain>
    </source>
</reference>
<evidence type="ECO:0000313" key="3">
    <source>
        <dbReference type="Proteomes" id="UP000502508"/>
    </source>
</evidence>
<proteinExistence type="predicted"/>
<dbReference type="InterPro" id="IPR011335">
    <property type="entry name" value="Restrct_endonuc-II-like"/>
</dbReference>
<dbReference type="Pfam" id="PF05685">
    <property type="entry name" value="Uma2"/>
    <property type="match status" value="1"/>
</dbReference>
<reference evidence="2 3" key="1">
    <citation type="submission" date="2020-03" db="EMBL/GenBank/DDBJ databases">
        <title>Whole genome shotgun sequence of Phytohabitans flavus NBRC 107702.</title>
        <authorList>
            <person name="Komaki H."/>
            <person name="Tamura T."/>
        </authorList>
    </citation>
    <scope>NUCLEOTIDE SEQUENCE [LARGE SCALE GENOMIC DNA]</scope>
    <source>
        <strain evidence="2 3">NBRC 107702</strain>
    </source>
</reference>
<dbReference type="Gene3D" id="3.90.1570.10">
    <property type="entry name" value="tt1808, chain A"/>
    <property type="match status" value="1"/>
</dbReference>
<evidence type="ECO:0000313" key="2">
    <source>
        <dbReference type="EMBL" id="BCB79884.1"/>
    </source>
</evidence>
<dbReference type="InterPro" id="IPR008538">
    <property type="entry name" value="Uma2"/>
</dbReference>
<dbReference type="CDD" id="cd06260">
    <property type="entry name" value="DUF820-like"/>
    <property type="match status" value="1"/>
</dbReference>
<protein>
    <recommendedName>
        <fullName evidence="1">Putative restriction endonuclease domain-containing protein</fullName>
    </recommendedName>
</protein>
<feature type="domain" description="Putative restriction endonuclease" evidence="1">
    <location>
        <begin position="16"/>
        <end position="168"/>
    </location>
</feature>
<dbReference type="AlphaFoldDB" id="A0A6F8Y1A2"/>
<name>A0A6F8Y1A2_9ACTN</name>
<evidence type="ECO:0000259" key="1">
    <source>
        <dbReference type="Pfam" id="PF05685"/>
    </source>
</evidence>
<dbReference type="PANTHER" id="PTHR35400">
    <property type="entry name" value="SLR1083 PROTEIN"/>
    <property type="match status" value="1"/>
</dbReference>
<dbReference type="EMBL" id="AP022870">
    <property type="protein sequence ID" value="BCB79884.1"/>
    <property type="molecule type" value="Genomic_DNA"/>
</dbReference>
<keyword evidence="3" id="KW-1185">Reference proteome</keyword>